<reference evidence="3" key="1">
    <citation type="submission" date="2022-09" db="EMBL/GenBank/DDBJ databases">
        <title>Complete Genomes of Fervidibacillus albus and Fervidibacillus halotolerans isolated from tidal flat sediments.</title>
        <authorList>
            <person name="Kwon K.K."/>
            <person name="Yang S.-H."/>
            <person name="Park M.J."/>
            <person name="Oh H.-M."/>
        </authorList>
    </citation>
    <scope>NUCLEOTIDE SEQUENCE</scope>
    <source>
        <strain evidence="3">MEBiC13591</strain>
    </source>
</reference>
<dbReference type="InterPro" id="IPR013094">
    <property type="entry name" value="AB_hydrolase_3"/>
</dbReference>
<dbReference type="PANTHER" id="PTHR48081:SF8">
    <property type="entry name" value="ALPHA_BETA HYDROLASE FOLD-3 DOMAIN-CONTAINING PROTEIN-RELATED"/>
    <property type="match status" value="1"/>
</dbReference>
<evidence type="ECO:0000256" key="1">
    <source>
        <dbReference type="ARBA" id="ARBA00022801"/>
    </source>
</evidence>
<dbReference type="PANTHER" id="PTHR48081">
    <property type="entry name" value="AB HYDROLASE SUPERFAMILY PROTEIN C4A8.06C"/>
    <property type="match status" value="1"/>
</dbReference>
<dbReference type="RefSeq" id="WP_275416934.1">
    <property type="nucleotide sequence ID" value="NZ_CP106878.1"/>
</dbReference>
<sequence length="332" mass="38092">MNIYVHDKRRSFKSVLFEQFLKLLNTKKVFKSVENMKKALEQKAEENSKPYTIGKVKLKSSIVENTFEDMQVFTLNDQSSSKQRVIFYLHGGAHMNQPLSFHWKFMDKIAQVLNAKIIAPIYPKLPHYNYQHAYPKLIHLYKTILASVDDPQQIIIMGDSAGGNLSLGLAQYLKQQDIPQPKEIILLSGNVDMVLDHPDIPKYERVDPMLALAGFDVVRRMWAADKTLNDPIISPMYGDFHGIARITQFIGTHEAIYPDAIRFAEKLHDQGIEQQTFVYPKMNHVFVLFPIPEASDAFQKIIHIITDGNKQFNESKPITLSVNDESTHVQDH</sequence>
<evidence type="ECO:0000313" key="4">
    <source>
        <dbReference type="Proteomes" id="UP001164718"/>
    </source>
</evidence>
<dbReference type="AlphaFoldDB" id="A0A9E8RVC5"/>
<evidence type="ECO:0000313" key="3">
    <source>
        <dbReference type="EMBL" id="WAA09149.1"/>
    </source>
</evidence>
<organism evidence="3 4">
    <name type="scientific">Fervidibacillus albus</name>
    <dbReference type="NCBI Taxonomy" id="2980026"/>
    <lineage>
        <taxon>Bacteria</taxon>
        <taxon>Bacillati</taxon>
        <taxon>Bacillota</taxon>
        <taxon>Bacilli</taxon>
        <taxon>Bacillales</taxon>
        <taxon>Bacillaceae</taxon>
        <taxon>Fervidibacillus</taxon>
    </lineage>
</organism>
<gene>
    <name evidence="3" type="ORF">OE104_11210</name>
</gene>
<keyword evidence="4" id="KW-1185">Reference proteome</keyword>
<name>A0A9E8RVC5_9BACI</name>
<evidence type="ECO:0000259" key="2">
    <source>
        <dbReference type="Pfam" id="PF07859"/>
    </source>
</evidence>
<accession>A0A9E8RVC5</accession>
<dbReference type="GO" id="GO:0016787">
    <property type="term" value="F:hydrolase activity"/>
    <property type="evidence" value="ECO:0007669"/>
    <property type="project" value="UniProtKB-KW"/>
</dbReference>
<proteinExistence type="predicted"/>
<protein>
    <submittedName>
        <fullName evidence="3">Alpha/beta hydrolase</fullName>
    </submittedName>
</protein>
<dbReference type="EMBL" id="CP106878">
    <property type="protein sequence ID" value="WAA09149.1"/>
    <property type="molecule type" value="Genomic_DNA"/>
</dbReference>
<dbReference type="Proteomes" id="UP001164718">
    <property type="component" value="Chromosome"/>
</dbReference>
<keyword evidence="1 3" id="KW-0378">Hydrolase</keyword>
<dbReference type="InterPro" id="IPR050300">
    <property type="entry name" value="GDXG_lipolytic_enzyme"/>
</dbReference>
<dbReference type="KEGG" id="faf:OE104_11210"/>
<feature type="domain" description="Alpha/beta hydrolase fold-3" evidence="2">
    <location>
        <begin position="86"/>
        <end position="287"/>
    </location>
</feature>
<dbReference type="SUPFAM" id="SSF53474">
    <property type="entry name" value="alpha/beta-Hydrolases"/>
    <property type="match status" value="1"/>
</dbReference>
<dbReference type="Gene3D" id="3.40.50.1820">
    <property type="entry name" value="alpha/beta hydrolase"/>
    <property type="match status" value="1"/>
</dbReference>
<dbReference type="Pfam" id="PF07859">
    <property type="entry name" value="Abhydrolase_3"/>
    <property type="match status" value="1"/>
</dbReference>
<dbReference type="InterPro" id="IPR029058">
    <property type="entry name" value="AB_hydrolase_fold"/>
</dbReference>